<dbReference type="AlphaFoldDB" id="A0A9J6D4A0"/>
<dbReference type="Proteomes" id="UP000821866">
    <property type="component" value="Chromosome 9"/>
</dbReference>
<feature type="compositionally biased region" description="Low complexity" evidence="1">
    <location>
        <begin position="85"/>
        <end position="110"/>
    </location>
</feature>
<sequence length="184" mass="19455">MKVEYKKEEDLKDSKAINGKNVITRSYRKKTAKEGDKRRTSIIVEETVASQAFDFLDGGGGGPLTSTAADSGALAKAPSTRPVMQPSAAAARRASFTPAQAATPAPASSVSPVHFTVNATTAGPPRPTVRHYRYAETKKPAPPGEQGPQFTRPLPPHPMCPVHSPLLAVGSPPFAPCVLILTQM</sequence>
<gene>
    <name evidence="2" type="ORF">HPB51_005897</name>
</gene>
<evidence type="ECO:0000313" key="2">
    <source>
        <dbReference type="EMBL" id="KAH8008850.1"/>
    </source>
</evidence>
<reference evidence="2" key="2">
    <citation type="submission" date="2021-09" db="EMBL/GenBank/DDBJ databases">
        <authorList>
            <person name="Jia N."/>
            <person name="Wang J."/>
            <person name="Shi W."/>
            <person name="Du L."/>
            <person name="Sun Y."/>
            <person name="Zhan W."/>
            <person name="Jiang J."/>
            <person name="Wang Q."/>
            <person name="Zhang B."/>
            <person name="Ji P."/>
            <person name="Sakyi L.B."/>
            <person name="Cui X."/>
            <person name="Yuan T."/>
            <person name="Jiang B."/>
            <person name="Yang W."/>
            <person name="Lam T.T.-Y."/>
            <person name="Chang Q."/>
            <person name="Ding S."/>
            <person name="Wang X."/>
            <person name="Zhu J."/>
            <person name="Ruan X."/>
            <person name="Zhao L."/>
            <person name="Wei J."/>
            <person name="Que T."/>
            <person name="Du C."/>
            <person name="Cheng J."/>
            <person name="Dai P."/>
            <person name="Han X."/>
            <person name="Huang E."/>
            <person name="Gao Y."/>
            <person name="Liu J."/>
            <person name="Shao H."/>
            <person name="Ye R."/>
            <person name="Li L."/>
            <person name="Wei W."/>
            <person name="Wang X."/>
            <person name="Wang C."/>
            <person name="Huo Q."/>
            <person name="Li W."/>
            <person name="Guo W."/>
            <person name="Chen H."/>
            <person name="Chen S."/>
            <person name="Zhou L."/>
            <person name="Zhou L."/>
            <person name="Ni X."/>
            <person name="Tian J."/>
            <person name="Zhou Y."/>
            <person name="Sheng Y."/>
            <person name="Liu T."/>
            <person name="Pan Y."/>
            <person name="Xia L."/>
            <person name="Li J."/>
            <person name="Zhao F."/>
            <person name="Cao W."/>
        </authorList>
    </citation>
    <scope>NUCLEOTIDE SEQUENCE</scope>
    <source>
        <strain evidence="2">Rmic-2018</strain>
        <tissue evidence="2">Larvae</tissue>
    </source>
</reference>
<dbReference type="EMBL" id="JABSTU010000011">
    <property type="protein sequence ID" value="KAH8008850.1"/>
    <property type="molecule type" value="Genomic_DNA"/>
</dbReference>
<evidence type="ECO:0000256" key="1">
    <source>
        <dbReference type="SAM" id="MobiDB-lite"/>
    </source>
</evidence>
<keyword evidence="3" id="KW-1185">Reference proteome</keyword>
<organism evidence="2 3">
    <name type="scientific">Rhipicephalus microplus</name>
    <name type="common">Cattle tick</name>
    <name type="synonym">Boophilus microplus</name>
    <dbReference type="NCBI Taxonomy" id="6941"/>
    <lineage>
        <taxon>Eukaryota</taxon>
        <taxon>Metazoa</taxon>
        <taxon>Ecdysozoa</taxon>
        <taxon>Arthropoda</taxon>
        <taxon>Chelicerata</taxon>
        <taxon>Arachnida</taxon>
        <taxon>Acari</taxon>
        <taxon>Parasitiformes</taxon>
        <taxon>Ixodida</taxon>
        <taxon>Ixodoidea</taxon>
        <taxon>Ixodidae</taxon>
        <taxon>Rhipicephalinae</taxon>
        <taxon>Rhipicephalus</taxon>
        <taxon>Boophilus</taxon>
    </lineage>
</organism>
<feature type="region of interest" description="Disordered" evidence="1">
    <location>
        <begin position="67"/>
        <end position="110"/>
    </location>
</feature>
<protein>
    <submittedName>
        <fullName evidence="2">Uncharacterized protein</fullName>
    </submittedName>
</protein>
<accession>A0A9J6D4A0</accession>
<proteinExistence type="predicted"/>
<name>A0A9J6D4A0_RHIMP</name>
<evidence type="ECO:0000313" key="3">
    <source>
        <dbReference type="Proteomes" id="UP000821866"/>
    </source>
</evidence>
<comment type="caution">
    <text evidence="2">The sequence shown here is derived from an EMBL/GenBank/DDBJ whole genome shotgun (WGS) entry which is preliminary data.</text>
</comment>
<reference evidence="2" key="1">
    <citation type="journal article" date="2020" name="Cell">
        <title>Large-Scale Comparative Analyses of Tick Genomes Elucidate Their Genetic Diversity and Vector Capacities.</title>
        <authorList>
            <consortium name="Tick Genome and Microbiome Consortium (TIGMIC)"/>
            <person name="Jia N."/>
            <person name="Wang J."/>
            <person name="Shi W."/>
            <person name="Du L."/>
            <person name="Sun Y."/>
            <person name="Zhan W."/>
            <person name="Jiang J.F."/>
            <person name="Wang Q."/>
            <person name="Zhang B."/>
            <person name="Ji P."/>
            <person name="Bell-Sakyi L."/>
            <person name="Cui X.M."/>
            <person name="Yuan T.T."/>
            <person name="Jiang B.G."/>
            <person name="Yang W.F."/>
            <person name="Lam T.T."/>
            <person name="Chang Q.C."/>
            <person name="Ding S.J."/>
            <person name="Wang X.J."/>
            <person name="Zhu J.G."/>
            <person name="Ruan X.D."/>
            <person name="Zhao L."/>
            <person name="Wei J.T."/>
            <person name="Ye R.Z."/>
            <person name="Que T.C."/>
            <person name="Du C.H."/>
            <person name="Zhou Y.H."/>
            <person name="Cheng J.X."/>
            <person name="Dai P.F."/>
            <person name="Guo W.B."/>
            <person name="Han X.H."/>
            <person name="Huang E.J."/>
            <person name="Li L.F."/>
            <person name="Wei W."/>
            <person name="Gao Y.C."/>
            <person name="Liu J.Z."/>
            <person name="Shao H.Z."/>
            <person name="Wang X."/>
            <person name="Wang C.C."/>
            <person name="Yang T.C."/>
            <person name="Huo Q.B."/>
            <person name="Li W."/>
            <person name="Chen H.Y."/>
            <person name="Chen S.E."/>
            <person name="Zhou L.G."/>
            <person name="Ni X.B."/>
            <person name="Tian J.H."/>
            <person name="Sheng Y."/>
            <person name="Liu T."/>
            <person name="Pan Y.S."/>
            <person name="Xia L.Y."/>
            <person name="Li J."/>
            <person name="Zhao F."/>
            <person name="Cao W.C."/>
        </authorList>
    </citation>
    <scope>NUCLEOTIDE SEQUENCE</scope>
    <source>
        <strain evidence="2">Rmic-2018</strain>
    </source>
</reference>